<keyword evidence="3" id="KW-0547">Nucleotide-binding</keyword>
<keyword evidence="5" id="KW-1185">Reference proteome</keyword>
<dbReference type="PROSITE" id="PS51194">
    <property type="entry name" value="HELICASE_CTER"/>
    <property type="match status" value="1"/>
</dbReference>
<keyword evidence="3" id="KW-0347">Helicase</keyword>
<organism evidence="2 4">
    <name type="scientific">Acetobacter cibinongensis</name>
    <dbReference type="NCBI Taxonomy" id="146475"/>
    <lineage>
        <taxon>Bacteria</taxon>
        <taxon>Pseudomonadati</taxon>
        <taxon>Pseudomonadota</taxon>
        <taxon>Alphaproteobacteria</taxon>
        <taxon>Acetobacterales</taxon>
        <taxon>Acetobacteraceae</taxon>
        <taxon>Acetobacter</taxon>
    </lineage>
</organism>
<comment type="caution">
    <text evidence="2">The sequence shown here is derived from an EMBL/GenBank/DDBJ whole genome shotgun (WGS) entry which is preliminary data.</text>
</comment>
<dbReference type="Proteomes" id="UP000032671">
    <property type="component" value="Unassembled WGS sequence"/>
</dbReference>
<dbReference type="InterPro" id="IPR027417">
    <property type="entry name" value="P-loop_NTPase"/>
</dbReference>
<evidence type="ECO:0000313" key="3">
    <source>
        <dbReference type="EMBL" id="GEL59960.1"/>
    </source>
</evidence>
<dbReference type="EMBL" id="BJVU01000017">
    <property type="protein sequence ID" value="GEL59960.1"/>
    <property type="molecule type" value="Genomic_DNA"/>
</dbReference>
<proteinExistence type="predicted"/>
<evidence type="ECO:0000313" key="5">
    <source>
        <dbReference type="Proteomes" id="UP000321891"/>
    </source>
</evidence>
<dbReference type="STRING" id="1231339.Abci_059_005"/>
<dbReference type="RefSeq" id="WP_048839729.1">
    <property type="nucleotide sequence ID" value="NZ_BAMV01000057.1"/>
</dbReference>
<dbReference type="Gene3D" id="3.40.50.300">
    <property type="entry name" value="P-loop containing nucleotide triphosphate hydrolases"/>
    <property type="match status" value="2"/>
</dbReference>
<feature type="domain" description="Helicase C-terminal" evidence="1">
    <location>
        <begin position="766"/>
        <end position="929"/>
    </location>
</feature>
<protein>
    <submittedName>
        <fullName evidence="3">DNA helicase</fullName>
    </submittedName>
</protein>
<dbReference type="SMART" id="SM00490">
    <property type="entry name" value="HELICc"/>
    <property type="match status" value="1"/>
</dbReference>
<dbReference type="CDD" id="cd18785">
    <property type="entry name" value="SF2_C"/>
    <property type="match status" value="1"/>
</dbReference>
<dbReference type="EMBL" id="BAMV01000057">
    <property type="protein sequence ID" value="GAN61693.1"/>
    <property type="molecule type" value="Genomic_DNA"/>
</dbReference>
<dbReference type="SUPFAM" id="SSF52540">
    <property type="entry name" value="P-loop containing nucleoside triphosphate hydrolases"/>
    <property type="match status" value="2"/>
</dbReference>
<dbReference type="Proteomes" id="UP000321891">
    <property type="component" value="Unassembled WGS sequence"/>
</dbReference>
<evidence type="ECO:0000313" key="4">
    <source>
        <dbReference type="Proteomes" id="UP000032671"/>
    </source>
</evidence>
<name>A0A0D6N7Z8_9PROT</name>
<reference evidence="3 5" key="2">
    <citation type="submission" date="2019-07" db="EMBL/GenBank/DDBJ databases">
        <title>Whole genome shotgun sequence of Acetobacter cibinongensis NBRC 16605.</title>
        <authorList>
            <person name="Hosoyama A."/>
            <person name="Uohara A."/>
            <person name="Ohji S."/>
            <person name="Ichikawa N."/>
        </authorList>
    </citation>
    <scope>NUCLEOTIDE SEQUENCE [LARGE SCALE GENOMIC DNA]</scope>
    <source>
        <strain evidence="3 5">NBRC 16605</strain>
    </source>
</reference>
<evidence type="ECO:0000313" key="2">
    <source>
        <dbReference type="EMBL" id="GAN61693.1"/>
    </source>
</evidence>
<sequence length="1061" mass="116939">MIDLLRAELVGPCGGEDESLRERPDKRYLMGMLFPRNAVAGQVVHEEVSSAETDNGADTDDESGIDSPTDLMFQRLPASVGFSFAVAQQGHITLDVCASAFGYTQEADPQQPKKRIWQRRPLTPDGTETVRVNLDGTEPFRDTVLNGRASLYCVLRPGPAGSRIVTISLVNEATVSEGERFTPEQCLFQIRLEASVPIPVSAWPTPDRLFNDPEDDELVLQYRNRPPIAVGHGCAADWNFHTQGGATIRAEFLPAVEVPPVTADIEGLHELSRQCLSLQYVQSDQTPDGHLLESLASFVDEYARWRYSLNNLKTPASSDVTRIRILERIDTALGRMRRGVTLLRNNPEALNCFRLANRAMLVQMVYASRVAAAEKGDKATISPVDPDSTDFSGLRWRPFQLAFQLLSLKGLWAPNDSERDIVDLIWFPTGGGKTEAYLAVAAFEMLRRRLCEGEAGLGTTVLMRYTLRLLTQQQFQRAGHLICALEMLRRKDVNRLGGEPFSLGLWVGNNVTPGSAANAHAIYNKELCQQVGAVSNPFTLLRCPCCGTRIVPHQLEEQGALNCGIVSTQNDFRFFCPDAECAFHSHIPVQIVDEILYSSPPSILLGTLDKFAMIAWREEAGRFFGRRTKREKSVAAPSLIIQDELHLISGPLGTIAGLYEAAIDVTIAATGAKPKVIASTATTRRVSEQGQALYAREVEVFPPAGLDAGESFYSTVVEGGGPGRLYVGAMAQGHTPTFSNVLVSAALLSIIPRLGLSAEIEDGWWTLVAYHNSRRELGRSLTLARDDIPARIAAVYGRSGPGRRAVNRVEELSANVKGEEIPQVLEALGRPKTMGNVVDYLGCTNMLSVGVDVSRLGLMLVLGQPKTASEYIQATSRVGRDSRQLPGVVLSLYMPTKPRDRSHYEMFRPFHEAMYRHVEPSSVTPYALPARKRALHASIISAIRMTTDLSSNDSASAFTSSNPQVRQLLNRLYERMRAADQSERIGIAQAASEIEDWWGALASPGLRYTTAQNARNYRALLKRYGEEGHAEARETLQSMRHVDISVRTKIVGLKATERKTR</sequence>
<accession>A0A0D6N7Z8</accession>
<evidence type="ECO:0000259" key="1">
    <source>
        <dbReference type="PROSITE" id="PS51194"/>
    </source>
</evidence>
<keyword evidence="3" id="KW-0067">ATP-binding</keyword>
<dbReference type="InterPro" id="IPR001650">
    <property type="entry name" value="Helicase_C-like"/>
</dbReference>
<accession>A0A6N3SRC5</accession>
<dbReference type="GO" id="GO:0004386">
    <property type="term" value="F:helicase activity"/>
    <property type="evidence" value="ECO:0007669"/>
    <property type="project" value="UniProtKB-KW"/>
</dbReference>
<reference evidence="2 4" key="1">
    <citation type="submission" date="2012-11" db="EMBL/GenBank/DDBJ databases">
        <title>Whole genome sequence of Acetobacter cibinongensis 4H-1.</title>
        <authorList>
            <person name="Azuma Y."/>
            <person name="Higashiura N."/>
            <person name="Hirakawa H."/>
            <person name="Matsushita K."/>
        </authorList>
    </citation>
    <scope>NUCLEOTIDE SEQUENCE [LARGE SCALE GENOMIC DNA]</scope>
    <source>
        <strain evidence="2 4">4H-1</strain>
    </source>
</reference>
<dbReference type="AlphaFoldDB" id="A0A0D6N7Z8"/>
<gene>
    <name evidence="2" type="ORF">Abci_059_005</name>
    <name evidence="3" type="ORF">ACI01nite_25620</name>
</gene>
<keyword evidence="3" id="KW-0378">Hydrolase</keyword>